<feature type="compositionally biased region" description="Basic and acidic residues" evidence="1">
    <location>
        <begin position="16"/>
        <end position="25"/>
    </location>
</feature>
<dbReference type="EMBL" id="RWGX01000003">
    <property type="protein sequence ID" value="RVU88983.1"/>
    <property type="molecule type" value="Genomic_DNA"/>
</dbReference>
<comment type="caution">
    <text evidence="2">The sequence shown here is derived from an EMBL/GenBank/DDBJ whole genome shotgun (WGS) entry which is preliminary data.</text>
</comment>
<name>A0AA94F3D4_9FLAO</name>
<feature type="region of interest" description="Disordered" evidence="1">
    <location>
        <begin position="1"/>
        <end position="32"/>
    </location>
</feature>
<dbReference type="AlphaFoldDB" id="A0AA94F3D4"/>
<gene>
    <name evidence="2" type="ORF">EJB19_02245</name>
</gene>
<accession>A0AA94F3D4</accession>
<reference evidence="2" key="1">
    <citation type="submission" date="2018-12" db="EMBL/GenBank/DDBJ databases">
        <title>Draft genome sequence of Flaovobacterium columnare BGFS27 isolated from channel catfish in Alabama.</title>
        <authorList>
            <person name="Cai W."/>
            <person name="Arias C."/>
        </authorList>
    </citation>
    <scope>NUCLEOTIDE SEQUENCE [LARGE SCALE GENOMIC DNA]</scope>
    <source>
        <strain evidence="2">BGFS27</strain>
    </source>
</reference>
<dbReference type="RefSeq" id="WP_088420197.1">
    <property type="nucleotide sequence ID" value="NZ_RWGX02000014.1"/>
</dbReference>
<evidence type="ECO:0000313" key="2">
    <source>
        <dbReference type="EMBL" id="RVU88983.1"/>
    </source>
</evidence>
<evidence type="ECO:0000256" key="1">
    <source>
        <dbReference type="SAM" id="MobiDB-lite"/>
    </source>
</evidence>
<sequence>MFRTGEATFNSYTSKPSKEVTEKQVNKNGFPLNTGGMPLVDYVTMAGTRNTDNPDYKGGNEQFQAINWSPLCFIHRIHVKIKSFLVFF</sequence>
<proteinExistence type="predicted"/>
<protein>
    <submittedName>
        <fullName evidence="2">Uncharacterized protein</fullName>
    </submittedName>
</protein>
<organism evidence="2">
    <name type="scientific">Flavobacterium columnare</name>
    <dbReference type="NCBI Taxonomy" id="996"/>
    <lineage>
        <taxon>Bacteria</taxon>
        <taxon>Pseudomonadati</taxon>
        <taxon>Bacteroidota</taxon>
        <taxon>Flavobacteriia</taxon>
        <taxon>Flavobacteriales</taxon>
        <taxon>Flavobacteriaceae</taxon>
        <taxon>Flavobacterium</taxon>
    </lineage>
</organism>